<dbReference type="Proteomes" id="UP000811619">
    <property type="component" value="Unassembled WGS sequence"/>
</dbReference>
<organism evidence="1 2">
    <name type="scientific">Claviceps africana</name>
    <dbReference type="NCBI Taxonomy" id="83212"/>
    <lineage>
        <taxon>Eukaryota</taxon>
        <taxon>Fungi</taxon>
        <taxon>Dikarya</taxon>
        <taxon>Ascomycota</taxon>
        <taxon>Pezizomycotina</taxon>
        <taxon>Sordariomycetes</taxon>
        <taxon>Hypocreomycetidae</taxon>
        <taxon>Hypocreales</taxon>
        <taxon>Clavicipitaceae</taxon>
        <taxon>Claviceps</taxon>
    </lineage>
</organism>
<gene>
    <name evidence="1" type="ORF">E4U42_002017</name>
</gene>
<dbReference type="EMBL" id="SRPY01001671">
    <property type="protein sequence ID" value="KAG5912669.1"/>
    <property type="molecule type" value="Genomic_DNA"/>
</dbReference>
<sequence>MSPLTMTRPAPTWFNTGNMVHRAVIGQSSFASRWLPMELARGCCELRTAAVSCGQLRDKR</sequence>
<evidence type="ECO:0000313" key="1">
    <source>
        <dbReference type="EMBL" id="KAG5912669.1"/>
    </source>
</evidence>
<feature type="non-terminal residue" evidence="1">
    <location>
        <position position="60"/>
    </location>
</feature>
<protein>
    <submittedName>
        <fullName evidence="1">Uncharacterized protein</fullName>
    </submittedName>
</protein>
<dbReference type="AlphaFoldDB" id="A0A8K0IZK7"/>
<evidence type="ECO:0000313" key="2">
    <source>
        <dbReference type="Proteomes" id="UP000811619"/>
    </source>
</evidence>
<proteinExistence type="predicted"/>
<comment type="caution">
    <text evidence="1">The sequence shown here is derived from an EMBL/GenBank/DDBJ whole genome shotgun (WGS) entry which is preliminary data.</text>
</comment>
<accession>A0A8K0IZK7</accession>
<name>A0A8K0IZK7_9HYPO</name>
<reference evidence="1" key="1">
    <citation type="journal article" date="2020" name="bioRxiv">
        <title>Whole genome comparisons of ergot fungi reveals the divergence and evolution of species within the genus Claviceps are the result of varying mechanisms driving genome evolution and host range expansion.</title>
        <authorList>
            <person name="Wyka S.A."/>
            <person name="Mondo S.J."/>
            <person name="Liu M."/>
            <person name="Dettman J."/>
            <person name="Nalam V."/>
            <person name="Broders K.D."/>
        </authorList>
    </citation>
    <scope>NUCLEOTIDE SEQUENCE</scope>
    <source>
        <strain evidence="1">CCC 489</strain>
    </source>
</reference>
<keyword evidence="2" id="KW-1185">Reference proteome</keyword>